<feature type="region of interest" description="Disordered" evidence="13">
    <location>
        <begin position="259"/>
        <end position="358"/>
    </location>
</feature>
<evidence type="ECO:0000256" key="3">
    <source>
        <dbReference type="ARBA" id="ARBA00022723"/>
    </source>
</evidence>
<dbReference type="GO" id="GO:0005654">
    <property type="term" value="C:nucleoplasm"/>
    <property type="evidence" value="ECO:0007669"/>
    <property type="project" value="UniProtKB-SubCell"/>
</dbReference>
<evidence type="ECO:0000256" key="13">
    <source>
        <dbReference type="SAM" id="MobiDB-lite"/>
    </source>
</evidence>
<evidence type="ECO:0000313" key="15">
    <source>
        <dbReference type="EMBL" id="JAB81372.1"/>
    </source>
</evidence>
<evidence type="ECO:0000256" key="2">
    <source>
        <dbReference type="ARBA" id="ARBA00006177"/>
    </source>
</evidence>
<keyword evidence="8 12" id="KW-0238">DNA-binding</keyword>
<sequence length="358" mass="39552">MTGCSAPNCKNRTENGKSFFSVPFGRSPAAVRRRLQWLLRMRRERPTTKGAKICEDHFTQDQFEEYSVKGKKRLKADAVPTIFSFSSPTEFIFGMPTELYAPRSEEKPSTRAYHKDSTSAPADQPSHAAAHPDYAPNLLSEPAPDLRVLMCIRKALKREPPEAIGNSDTQPSAALQPYDSGTQGSSSETEAAGQEKFSSTPSSINKLARKFEEDQAEVAKAGLPSFTDAHTEHVPSLLNDAEPDLRMLMCYRRALQREAPAASQTQPSAALQPHNSGAQGSSNKTEVASQDSSSSLNELARRLKEDHTEEVEAGAEDADQPTKEDPSAEPQVSPETLRHVKDNLQRHLLKLKKKRKKQ</sequence>
<evidence type="ECO:0000256" key="6">
    <source>
        <dbReference type="ARBA" id="ARBA00023015"/>
    </source>
</evidence>
<dbReference type="InterPro" id="IPR006612">
    <property type="entry name" value="THAP_Znf"/>
</dbReference>
<accession>V5HY11</accession>
<feature type="compositionally biased region" description="Acidic residues" evidence="13">
    <location>
        <begin position="308"/>
        <end position="319"/>
    </location>
</feature>
<evidence type="ECO:0000256" key="5">
    <source>
        <dbReference type="ARBA" id="ARBA00022833"/>
    </source>
</evidence>
<feature type="compositionally biased region" description="Low complexity" evidence="13">
    <location>
        <begin position="259"/>
        <end position="273"/>
    </location>
</feature>
<comment type="similarity">
    <text evidence="2">Belongs to the THAP1 family.</text>
</comment>
<dbReference type="GO" id="GO:0043565">
    <property type="term" value="F:sequence-specific DNA binding"/>
    <property type="evidence" value="ECO:0007669"/>
    <property type="project" value="InterPro"/>
</dbReference>
<name>V5HY11_IXORI</name>
<feature type="compositionally biased region" description="Basic residues" evidence="13">
    <location>
        <begin position="347"/>
        <end position="358"/>
    </location>
</feature>
<feature type="compositionally biased region" description="Basic and acidic residues" evidence="13">
    <location>
        <begin position="103"/>
        <end position="117"/>
    </location>
</feature>
<proteinExistence type="evidence at transcript level"/>
<dbReference type="SMART" id="SM00692">
    <property type="entry name" value="DM3"/>
    <property type="match status" value="1"/>
</dbReference>
<reference evidence="15" key="1">
    <citation type="journal article" date="2015" name="Sci. Rep.">
        <title>Tissue- and time-dependent transcription in Ixodes ricinus salivary glands and midguts when blood feeding on the vertebrate host.</title>
        <authorList>
            <person name="Kotsyfakis M."/>
            <person name="Schwarz A."/>
            <person name="Erhart J."/>
            <person name="Ribeiro J.M."/>
        </authorList>
    </citation>
    <scope>NUCLEOTIDE SEQUENCE</scope>
    <source>
        <tissue evidence="15">Salivary gland and midgut</tissue>
    </source>
</reference>
<evidence type="ECO:0000256" key="10">
    <source>
        <dbReference type="ARBA" id="ARBA00023242"/>
    </source>
</evidence>
<feature type="domain" description="THAP-type" evidence="14">
    <location>
        <begin position="1"/>
        <end position="83"/>
    </location>
</feature>
<keyword evidence="4 12" id="KW-0863">Zinc-finger</keyword>
<evidence type="ECO:0000256" key="7">
    <source>
        <dbReference type="ARBA" id="ARBA00023054"/>
    </source>
</evidence>
<keyword evidence="5" id="KW-0862">Zinc</keyword>
<dbReference type="EMBL" id="GANP01003096">
    <property type="protein sequence ID" value="JAB81372.1"/>
    <property type="molecule type" value="mRNA"/>
</dbReference>
<dbReference type="PANTHER" id="PTHR46600:SF1">
    <property type="entry name" value="THAP DOMAIN-CONTAINING PROTEIN 1"/>
    <property type="match status" value="1"/>
</dbReference>
<keyword evidence="11" id="KW-0131">Cell cycle</keyword>
<dbReference type="SUPFAM" id="SSF57716">
    <property type="entry name" value="Glucocorticoid receptor-like (DNA-binding domain)"/>
    <property type="match status" value="1"/>
</dbReference>
<dbReference type="GO" id="GO:0008270">
    <property type="term" value="F:zinc ion binding"/>
    <property type="evidence" value="ECO:0007669"/>
    <property type="project" value="UniProtKB-KW"/>
</dbReference>
<feature type="region of interest" description="Disordered" evidence="13">
    <location>
        <begin position="102"/>
        <end position="139"/>
    </location>
</feature>
<keyword evidence="7" id="KW-0175">Coiled coil</keyword>
<dbReference type="InterPro" id="IPR026516">
    <property type="entry name" value="THAP1/10"/>
</dbReference>
<dbReference type="PROSITE" id="PS50950">
    <property type="entry name" value="ZF_THAP"/>
    <property type="match status" value="1"/>
</dbReference>
<feature type="compositionally biased region" description="Basic and acidic residues" evidence="13">
    <location>
        <begin position="336"/>
        <end position="345"/>
    </location>
</feature>
<keyword evidence="10" id="KW-0539">Nucleus</keyword>
<feature type="compositionally biased region" description="Polar residues" evidence="13">
    <location>
        <begin position="166"/>
        <end position="189"/>
    </location>
</feature>
<feature type="compositionally biased region" description="Polar residues" evidence="13">
    <location>
        <begin position="274"/>
        <end position="297"/>
    </location>
</feature>
<feature type="region of interest" description="Disordered" evidence="13">
    <location>
        <begin position="161"/>
        <end position="203"/>
    </location>
</feature>
<evidence type="ECO:0000256" key="8">
    <source>
        <dbReference type="ARBA" id="ARBA00023125"/>
    </source>
</evidence>
<keyword evidence="6" id="KW-0805">Transcription regulation</keyword>
<dbReference type="SMART" id="SM00980">
    <property type="entry name" value="THAP"/>
    <property type="match status" value="1"/>
</dbReference>
<evidence type="ECO:0000256" key="12">
    <source>
        <dbReference type="PROSITE-ProRule" id="PRU00309"/>
    </source>
</evidence>
<evidence type="ECO:0000256" key="11">
    <source>
        <dbReference type="ARBA" id="ARBA00023306"/>
    </source>
</evidence>
<keyword evidence="3" id="KW-0479">Metal-binding</keyword>
<evidence type="ECO:0000256" key="9">
    <source>
        <dbReference type="ARBA" id="ARBA00023163"/>
    </source>
</evidence>
<comment type="subcellular location">
    <subcellularLocation>
        <location evidence="1">Nucleus</location>
        <location evidence="1">Nucleoplasm</location>
    </subcellularLocation>
</comment>
<organism evidence="15">
    <name type="scientific">Ixodes ricinus</name>
    <name type="common">Common tick</name>
    <name type="synonym">Acarus ricinus</name>
    <dbReference type="NCBI Taxonomy" id="34613"/>
    <lineage>
        <taxon>Eukaryota</taxon>
        <taxon>Metazoa</taxon>
        <taxon>Ecdysozoa</taxon>
        <taxon>Arthropoda</taxon>
        <taxon>Chelicerata</taxon>
        <taxon>Arachnida</taxon>
        <taxon>Acari</taxon>
        <taxon>Parasitiformes</taxon>
        <taxon>Ixodida</taxon>
        <taxon>Ixodoidea</taxon>
        <taxon>Ixodidae</taxon>
        <taxon>Ixodinae</taxon>
        <taxon>Ixodes</taxon>
    </lineage>
</organism>
<keyword evidence="9" id="KW-0804">Transcription</keyword>
<evidence type="ECO:0000256" key="1">
    <source>
        <dbReference type="ARBA" id="ARBA00004642"/>
    </source>
</evidence>
<evidence type="ECO:0000256" key="4">
    <source>
        <dbReference type="ARBA" id="ARBA00022771"/>
    </source>
</evidence>
<evidence type="ECO:0000259" key="14">
    <source>
        <dbReference type="PROSITE" id="PS50950"/>
    </source>
</evidence>
<dbReference type="AlphaFoldDB" id="V5HY11"/>
<protein>
    <submittedName>
        <fullName evidence="15">Putative 52 kDa repressor of the inhibitor of the protein kin</fullName>
    </submittedName>
</protein>
<dbReference type="Pfam" id="PF05485">
    <property type="entry name" value="THAP"/>
    <property type="match status" value="1"/>
</dbReference>
<dbReference type="PANTHER" id="PTHR46600">
    <property type="entry name" value="THAP DOMAIN-CONTAINING"/>
    <property type="match status" value="1"/>
</dbReference>